<dbReference type="EMBL" id="CP032869">
    <property type="protein sequence ID" value="AYL95363.1"/>
    <property type="molecule type" value="Genomic_DNA"/>
</dbReference>
<dbReference type="AlphaFoldDB" id="A0A494VVA0"/>
<accession>A0A494VVA0</accession>
<dbReference type="Proteomes" id="UP000270046">
    <property type="component" value="Chromosome"/>
</dbReference>
<protein>
    <submittedName>
        <fullName evidence="1">Uncharacterized protein</fullName>
    </submittedName>
</protein>
<sequence>MQITNNEPGTELPRIIAEQAAMGTRADCRSTVGKSWRLFRWPAPMLAAPLRFLKGQMFVIYMYALELLYTLYK</sequence>
<keyword evidence="2" id="KW-1185">Reference proteome</keyword>
<dbReference type="KEGG" id="muh:HYN43_008675"/>
<proteinExistence type="predicted"/>
<organism evidence="1 2">
    <name type="scientific">Mucilaginibacter celer</name>
    <dbReference type="NCBI Taxonomy" id="2305508"/>
    <lineage>
        <taxon>Bacteria</taxon>
        <taxon>Pseudomonadati</taxon>
        <taxon>Bacteroidota</taxon>
        <taxon>Sphingobacteriia</taxon>
        <taxon>Sphingobacteriales</taxon>
        <taxon>Sphingobacteriaceae</taxon>
        <taxon>Mucilaginibacter</taxon>
    </lineage>
</organism>
<gene>
    <name evidence="1" type="ORF">HYN43_008675</name>
</gene>
<reference evidence="1 2" key="1">
    <citation type="submission" date="2018-10" db="EMBL/GenBank/DDBJ databases">
        <title>Genome sequencing of Mucilaginibacter sp. HYN0043.</title>
        <authorList>
            <person name="Kim M."/>
            <person name="Yi H."/>
        </authorList>
    </citation>
    <scope>NUCLEOTIDE SEQUENCE [LARGE SCALE GENOMIC DNA]</scope>
    <source>
        <strain evidence="1 2">HYN0043</strain>
    </source>
</reference>
<evidence type="ECO:0000313" key="1">
    <source>
        <dbReference type="EMBL" id="AYL95363.1"/>
    </source>
</evidence>
<evidence type="ECO:0000313" key="2">
    <source>
        <dbReference type="Proteomes" id="UP000270046"/>
    </source>
</evidence>
<name>A0A494VVA0_9SPHI</name>